<dbReference type="RefSeq" id="XP_026190363.1">
    <property type="nucleotide sequence ID" value="XM_026334578.1"/>
</dbReference>
<name>A0A6P6RRD2_9EIME</name>
<reference evidence="2" key="1">
    <citation type="submission" date="2025-08" db="UniProtKB">
        <authorList>
            <consortium name="RefSeq"/>
        </authorList>
    </citation>
    <scope>IDENTIFICATION</scope>
</reference>
<proteinExistence type="predicted"/>
<evidence type="ECO:0000313" key="2">
    <source>
        <dbReference type="RefSeq" id="XP_026190363.1"/>
    </source>
</evidence>
<organism evidence="1 2">
    <name type="scientific">Cyclospora cayetanensis</name>
    <dbReference type="NCBI Taxonomy" id="88456"/>
    <lineage>
        <taxon>Eukaryota</taxon>
        <taxon>Sar</taxon>
        <taxon>Alveolata</taxon>
        <taxon>Apicomplexa</taxon>
        <taxon>Conoidasida</taxon>
        <taxon>Coccidia</taxon>
        <taxon>Eucoccidiorida</taxon>
        <taxon>Eimeriorina</taxon>
        <taxon>Eimeriidae</taxon>
        <taxon>Cyclospora</taxon>
    </lineage>
</organism>
<keyword evidence="1" id="KW-1185">Reference proteome</keyword>
<sequence length="318" mass="34283">MSALLNARLPCSKRSGEHCVTCSDHQIFCIFASGPLGAPSSRVIKLTAEESVAYNPGSGTLSSSSVSPQYGGGEAWAYSGPSITQIPHETQQTLAATTNLPGVVHSVVHRNSIIERPWLQPLPSWLTQLINTAGGISSFISGLGKFHLIMLVYSCQRGQGAVSNRYQRLLLAFRVSDNYCYTAKEIAVLNTRVMAGGRPADAALARLKTLASRPLAKNLMKALGTTMMCTMLMQKEITPDRQRWQAGSIVTAVTDLPVASDITNTRSGGFGHVNVVLPRPSRVHRSDKIIEQLNKGMVRDSLPCGYAMSYVGAPLRTP</sequence>
<dbReference type="GeneID" id="113146625"/>
<evidence type="ECO:0000313" key="1">
    <source>
        <dbReference type="Proteomes" id="UP000515125"/>
    </source>
</evidence>
<dbReference type="OrthoDB" id="449128at2759"/>
<dbReference type="AlphaFoldDB" id="A0A6P6RRD2"/>
<accession>A0A6P6RRD2</accession>
<dbReference type="Proteomes" id="UP000515125">
    <property type="component" value="Unplaced"/>
</dbReference>
<protein>
    <submittedName>
        <fullName evidence="2">Uncharacterized protein LOC113146625</fullName>
    </submittedName>
</protein>
<gene>
    <name evidence="2" type="primary">LOC113146625</name>
</gene>